<proteinExistence type="predicted"/>
<feature type="compositionally biased region" description="Basic and acidic residues" evidence="1">
    <location>
        <begin position="235"/>
        <end position="250"/>
    </location>
</feature>
<gene>
    <name evidence="2" type="ORF">DJ019_17360</name>
</gene>
<organism evidence="2 3">
    <name type="scientific">Phenylobacterium kunshanense</name>
    <dbReference type="NCBI Taxonomy" id="1445034"/>
    <lineage>
        <taxon>Bacteria</taxon>
        <taxon>Pseudomonadati</taxon>
        <taxon>Pseudomonadota</taxon>
        <taxon>Alphaproteobacteria</taxon>
        <taxon>Caulobacterales</taxon>
        <taxon>Caulobacteraceae</taxon>
        <taxon>Phenylobacterium</taxon>
    </lineage>
</organism>
<dbReference type="AlphaFoldDB" id="A0A328B9C8"/>
<keyword evidence="3" id="KW-1185">Reference proteome</keyword>
<dbReference type="Proteomes" id="UP000249524">
    <property type="component" value="Unassembled WGS sequence"/>
</dbReference>
<dbReference type="RefSeq" id="WP_111277386.1">
    <property type="nucleotide sequence ID" value="NZ_QFYS01000009.1"/>
</dbReference>
<protein>
    <recommendedName>
        <fullName evidence="4">Guanylate cyclase domain-containing protein</fullName>
    </recommendedName>
</protein>
<sequence>MLRLFLSVDMAGSTEFKSRLGAQGADGWLEIFQAFFTRFPLMVAGQIGFEFLDEDATPAIDVWKVMGDEVVFVSTPQSPEEVTSTLLALLRTLNLYEERHFRDLPLRLKATAWLADFDGRNIEIEIPELSSAARGTHLDFIGPDIDLGFRISKHAPPGALVVSADVLEMILGAENRARADFRIVGSETLKGVMFGRPYPIIWMLGAGEAFVFSQTDVEQNPQMAAAASSSPASTHDLRQTIEAVRREPSG</sequence>
<reference evidence="2 3" key="1">
    <citation type="submission" date="2018-05" db="EMBL/GenBank/DDBJ databases">
        <authorList>
            <person name="Lanie J.A."/>
            <person name="Ng W.-L."/>
            <person name="Kazmierczak K.M."/>
            <person name="Andrzejewski T.M."/>
            <person name="Davidsen T.M."/>
            <person name="Wayne K.J."/>
            <person name="Tettelin H."/>
            <person name="Glass J.I."/>
            <person name="Rusch D."/>
            <person name="Podicherti R."/>
            <person name="Tsui H.-C.T."/>
            <person name="Winkler M.E."/>
        </authorList>
    </citation>
    <scope>NUCLEOTIDE SEQUENCE [LARGE SCALE GENOMIC DNA]</scope>
    <source>
        <strain evidence="2 3">BUT-10</strain>
    </source>
</reference>
<evidence type="ECO:0008006" key="4">
    <source>
        <dbReference type="Google" id="ProtNLM"/>
    </source>
</evidence>
<name>A0A328B9C8_9CAUL</name>
<dbReference type="InterPro" id="IPR029787">
    <property type="entry name" value="Nucleotide_cyclase"/>
</dbReference>
<comment type="caution">
    <text evidence="2">The sequence shown here is derived from an EMBL/GenBank/DDBJ whole genome shotgun (WGS) entry which is preliminary data.</text>
</comment>
<feature type="compositionally biased region" description="Low complexity" evidence="1">
    <location>
        <begin position="224"/>
        <end position="233"/>
    </location>
</feature>
<evidence type="ECO:0000256" key="1">
    <source>
        <dbReference type="SAM" id="MobiDB-lite"/>
    </source>
</evidence>
<dbReference type="Gene3D" id="3.30.70.1230">
    <property type="entry name" value="Nucleotide cyclase"/>
    <property type="match status" value="1"/>
</dbReference>
<dbReference type="SUPFAM" id="SSF55073">
    <property type="entry name" value="Nucleotide cyclase"/>
    <property type="match status" value="1"/>
</dbReference>
<dbReference type="EMBL" id="QFYS01000009">
    <property type="protein sequence ID" value="RAK63041.1"/>
    <property type="molecule type" value="Genomic_DNA"/>
</dbReference>
<dbReference type="OrthoDB" id="6086824at2"/>
<accession>A0A328B9C8</accession>
<feature type="region of interest" description="Disordered" evidence="1">
    <location>
        <begin position="222"/>
        <end position="250"/>
    </location>
</feature>
<evidence type="ECO:0000313" key="2">
    <source>
        <dbReference type="EMBL" id="RAK63041.1"/>
    </source>
</evidence>
<evidence type="ECO:0000313" key="3">
    <source>
        <dbReference type="Proteomes" id="UP000249524"/>
    </source>
</evidence>